<reference evidence="10" key="1">
    <citation type="submission" date="2023-07" db="EMBL/GenBank/DDBJ databases">
        <title>Genomic Encyclopedia of Type Strains, Phase IV (KMG-IV): sequencing the most valuable type-strain genomes for metagenomic binning, comparative biology and taxonomic classification.</title>
        <authorList>
            <person name="Goeker M."/>
        </authorList>
    </citation>
    <scope>NUCLEOTIDE SEQUENCE</scope>
    <source>
        <strain evidence="10">DSM 26174</strain>
    </source>
</reference>
<feature type="compositionally biased region" description="Polar residues" evidence="7">
    <location>
        <begin position="552"/>
        <end position="565"/>
    </location>
</feature>
<keyword evidence="11" id="KW-1185">Reference proteome</keyword>
<gene>
    <name evidence="4" type="primary">ftsZ</name>
    <name evidence="10" type="ORF">HNQ88_004322</name>
</gene>
<evidence type="ECO:0000256" key="7">
    <source>
        <dbReference type="SAM" id="MobiDB-lite"/>
    </source>
</evidence>
<feature type="compositionally biased region" description="Basic and acidic residues" evidence="7">
    <location>
        <begin position="506"/>
        <end position="522"/>
    </location>
</feature>
<dbReference type="InterPro" id="IPR020805">
    <property type="entry name" value="Cell_div_FtsZ_CS"/>
</dbReference>
<feature type="domain" description="Tubulin/FtsZ GTPase" evidence="8">
    <location>
        <begin position="17"/>
        <end position="209"/>
    </location>
</feature>
<dbReference type="InterPro" id="IPR003008">
    <property type="entry name" value="Tubulin_FtsZ_GTPase"/>
</dbReference>
<evidence type="ECO:0000313" key="10">
    <source>
        <dbReference type="EMBL" id="MDR6241244.1"/>
    </source>
</evidence>
<name>A0AAE3XSK0_9BACT</name>
<feature type="binding site" evidence="4">
    <location>
        <begin position="113"/>
        <end position="115"/>
    </location>
    <ligand>
        <name>GTP</name>
        <dbReference type="ChEBI" id="CHEBI:37565"/>
    </ligand>
</feature>
<dbReference type="CDD" id="cd02201">
    <property type="entry name" value="FtsZ_type1"/>
    <property type="match status" value="1"/>
</dbReference>
<accession>A0AAE3XSK0</accession>
<dbReference type="InterPro" id="IPR037103">
    <property type="entry name" value="Tubulin/FtsZ-like_C"/>
</dbReference>
<evidence type="ECO:0000256" key="1">
    <source>
        <dbReference type="ARBA" id="ARBA00009690"/>
    </source>
</evidence>
<feature type="compositionally biased region" description="Polar residues" evidence="7">
    <location>
        <begin position="487"/>
        <end position="505"/>
    </location>
</feature>
<dbReference type="AlphaFoldDB" id="A0AAE3XSK0"/>
<dbReference type="GO" id="GO:0005525">
    <property type="term" value="F:GTP binding"/>
    <property type="evidence" value="ECO:0007669"/>
    <property type="project" value="UniProtKB-UniRule"/>
</dbReference>
<keyword evidence="4 6" id="KW-0131">Cell cycle</keyword>
<organism evidence="10 11">
    <name type="scientific">Aureibacter tunicatorum</name>
    <dbReference type="NCBI Taxonomy" id="866807"/>
    <lineage>
        <taxon>Bacteria</taxon>
        <taxon>Pseudomonadati</taxon>
        <taxon>Bacteroidota</taxon>
        <taxon>Cytophagia</taxon>
        <taxon>Cytophagales</taxon>
        <taxon>Persicobacteraceae</taxon>
        <taxon>Aureibacter</taxon>
    </lineage>
</organism>
<dbReference type="PANTHER" id="PTHR30314:SF3">
    <property type="entry name" value="MITOCHONDRIAL DIVISION PROTEIN FSZA"/>
    <property type="match status" value="1"/>
</dbReference>
<dbReference type="PANTHER" id="PTHR30314">
    <property type="entry name" value="CELL DIVISION PROTEIN FTSZ-RELATED"/>
    <property type="match status" value="1"/>
</dbReference>
<dbReference type="SMART" id="SM00865">
    <property type="entry name" value="Tubulin_C"/>
    <property type="match status" value="1"/>
</dbReference>
<dbReference type="InterPro" id="IPR036525">
    <property type="entry name" value="Tubulin/FtsZ_GTPase_sf"/>
</dbReference>
<dbReference type="GO" id="GO:0000917">
    <property type="term" value="P:division septum assembly"/>
    <property type="evidence" value="ECO:0007669"/>
    <property type="project" value="UniProtKB-KW"/>
</dbReference>
<dbReference type="InterPro" id="IPR018316">
    <property type="entry name" value="Tubulin/FtsZ_2-layer-sand-dom"/>
</dbReference>
<feature type="compositionally biased region" description="Basic and acidic residues" evidence="7">
    <location>
        <begin position="425"/>
        <end position="446"/>
    </location>
</feature>
<feature type="binding site" evidence="4">
    <location>
        <begin position="25"/>
        <end position="29"/>
    </location>
    <ligand>
        <name>GTP</name>
        <dbReference type="ChEBI" id="CHEBI:37565"/>
    </ligand>
</feature>
<keyword evidence="4 6" id="KW-0132">Cell division</keyword>
<feature type="compositionally biased region" description="Basic and acidic residues" evidence="7">
    <location>
        <begin position="343"/>
        <end position="369"/>
    </location>
</feature>
<feature type="region of interest" description="Disordered" evidence="7">
    <location>
        <begin position="670"/>
        <end position="701"/>
    </location>
</feature>
<dbReference type="GO" id="GO:0043093">
    <property type="term" value="P:FtsZ-dependent cytokinesis"/>
    <property type="evidence" value="ECO:0007669"/>
    <property type="project" value="UniProtKB-UniRule"/>
</dbReference>
<dbReference type="Proteomes" id="UP001185092">
    <property type="component" value="Unassembled WGS sequence"/>
</dbReference>
<evidence type="ECO:0000256" key="5">
    <source>
        <dbReference type="NCBIfam" id="TIGR00065"/>
    </source>
</evidence>
<keyword evidence="3 4" id="KW-0342">GTP-binding</keyword>
<feature type="binding site" evidence="4">
    <location>
        <position position="144"/>
    </location>
    <ligand>
        <name>GTP</name>
        <dbReference type="ChEBI" id="CHEBI:37565"/>
    </ligand>
</feature>
<evidence type="ECO:0000313" key="11">
    <source>
        <dbReference type="Proteomes" id="UP001185092"/>
    </source>
</evidence>
<dbReference type="Gene3D" id="3.30.1330.20">
    <property type="entry name" value="Tubulin/FtsZ, C-terminal domain"/>
    <property type="match status" value="1"/>
</dbReference>
<comment type="similarity">
    <text evidence="1 4 6">Belongs to the FtsZ family.</text>
</comment>
<dbReference type="Pfam" id="PF12327">
    <property type="entry name" value="FtsZ_C"/>
    <property type="match status" value="1"/>
</dbReference>
<proteinExistence type="inferred from homology"/>
<dbReference type="GO" id="GO:0005737">
    <property type="term" value="C:cytoplasm"/>
    <property type="evidence" value="ECO:0007669"/>
    <property type="project" value="UniProtKB-SubCell"/>
</dbReference>
<feature type="binding site" evidence="4">
    <location>
        <position position="148"/>
    </location>
    <ligand>
        <name>GTP</name>
        <dbReference type="ChEBI" id="CHEBI:37565"/>
    </ligand>
</feature>
<feature type="compositionally biased region" description="Basic and acidic residues" evidence="7">
    <location>
        <begin position="542"/>
        <end position="551"/>
    </location>
</feature>
<comment type="subcellular location">
    <subcellularLocation>
        <location evidence="4">Cytoplasm</location>
    </subcellularLocation>
    <text evidence="4">Assembles at midcell at the inner surface of the cytoplasmic membrane.</text>
</comment>
<sequence length="701" mass="77862">MSDISYQFDMPPSQQSIIKVVGVGGGGSNAVNHMFNKGIKDVNFVVVNTDMQALKNSPVPKNIQIGINLTAGLGAGANPEKGREAALENKEEIRDLLSDGTKMLFITAGMGGGTGTGAAPVIAEVARDLEILTVGIVTMPFSFEGRKKIRQAQAGIEELRKHCDTVIVILNDKLKEILGNLPIRQAFSKADEVLSDAAKSIAEIISEHAEMNVDFEDVVTVMKNSGASVMGSAVTQGDQRAVRAAEEAISSPLLNNKDIYGAQRILLSIMSGPDAELDMDELGAITNYIQDKAGGGEEEAEEVIWGWGIDETLGESIRVTVIATGFPAVQDVLENGTSKKKSSNVEKKLENVPNEVRSDFTATREDEPIKTPVEPIKESSTNIVEDSGVEPIREREVLSQPLQEQSVVTNPSGSNIASSEESIAEETRSEPRVEEESRQPMEERNNIPDYQNQPSYTFEKPVSTLNEEKSGQDYISQDEFSQAGDVPSSSFDSETQGQSSTTTFQEPKEVIIERQEVRREFEPQQQPPIEQPTNYSQPSNERTVDRGEADSYNHSQDYNRQQPSNIEDDRRYYNSQRGGDLNFETKNSQEDFVGLDENYQIIDKQKSINEETLGPTAIEKKREILREKGMERVQQIRNLDKPFSYDEESIRDRLNVPAYIRKQRKLEDIPRSADNNVSRYNLNDDQSRTLGDNKFLHDNVD</sequence>
<dbReference type="PRINTS" id="PR00423">
    <property type="entry name" value="CELLDVISFTSZ"/>
</dbReference>
<comment type="function">
    <text evidence="4 6">Essential cell division protein that forms a contractile ring structure (Z ring) at the future cell division site. The regulation of the ring assembly controls the timing and the location of cell division. One of the functions of the FtsZ ring is to recruit other cell division proteins to the septum to produce a new cell wall between the dividing cells. Binds GTP and shows GTPase activity.</text>
</comment>
<dbReference type="EMBL" id="JAVDQD010000007">
    <property type="protein sequence ID" value="MDR6241244.1"/>
    <property type="molecule type" value="Genomic_DNA"/>
</dbReference>
<dbReference type="SMART" id="SM00864">
    <property type="entry name" value="Tubulin"/>
    <property type="match status" value="1"/>
</dbReference>
<protein>
    <recommendedName>
        <fullName evidence="4 5">Cell division protein FtsZ</fullName>
    </recommendedName>
</protein>
<evidence type="ECO:0000259" key="8">
    <source>
        <dbReference type="SMART" id="SM00864"/>
    </source>
</evidence>
<dbReference type="GO" id="GO:0003924">
    <property type="term" value="F:GTPase activity"/>
    <property type="evidence" value="ECO:0007669"/>
    <property type="project" value="UniProtKB-UniRule"/>
</dbReference>
<dbReference type="HAMAP" id="MF_00909">
    <property type="entry name" value="FtsZ"/>
    <property type="match status" value="1"/>
</dbReference>
<dbReference type="InterPro" id="IPR024757">
    <property type="entry name" value="FtsZ_C"/>
</dbReference>
<feature type="region of interest" description="Disordered" evidence="7">
    <location>
        <begin position="337"/>
        <end position="586"/>
    </location>
</feature>
<evidence type="ECO:0000256" key="4">
    <source>
        <dbReference type="HAMAP-Rule" id="MF_00909"/>
    </source>
</evidence>
<feature type="domain" description="Tubulin/FtsZ 2-layer sandwich" evidence="9">
    <location>
        <begin position="211"/>
        <end position="335"/>
    </location>
</feature>
<comment type="subunit">
    <text evidence="4">Homodimer. Polymerizes to form a dynamic ring structure in a strictly GTP-dependent manner. Interacts directly with several other division proteins.</text>
</comment>
<dbReference type="Gene3D" id="3.40.50.1440">
    <property type="entry name" value="Tubulin/FtsZ, GTPase domain"/>
    <property type="match status" value="1"/>
</dbReference>
<dbReference type="PROSITE" id="PS01135">
    <property type="entry name" value="FTSZ_2"/>
    <property type="match status" value="1"/>
</dbReference>
<dbReference type="GO" id="GO:0032153">
    <property type="term" value="C:cell division site"/>
    <property type="evidence" value="ECO:0007669"/>
    <property type="project" value="UniProtKB-UniRule"/>
</dbReference>
<dbReference type="SUPFAM" id="SSF52490">
    <property type="entry name" value="Tubulin nucleotide-binding domain-like"/>
    <property type="match status" value="1"/>
</dbReference>
<keyword evidence="4" id="KW-0963">Cytoplasm</keyword>
<dbReference type="InterPro" id="IPR000158">
    <property type="entry name" value="Cell_div_FtsZ"/>
</dbReference>
<dbReference type="InterPro" id="IPR008280">
    <property type="entry name" value="Tub_FtsZ_C"/>
</dbReference>
<feature type="compositionally biased region" description="Polar residues" evidence="7">
    <location>
        <begin position="400"/>
        <end position="411"/>
    </location>
</feature>
<feature type="compositionally biased region" description="Low complexity" evidence="7">
    <location>
        <begin position="412"/>
        <end position="421"/>
    </location>
</feature>
<evidence type="ECO:0000256" key="6">
    <source>
        <dbReference type="RuleBase" id="RU000631"/>
    </source>
</evidence>
<evidence type="ECO:0000256" key="2">
    <source>
        <dbReference type="ARBA" id="ARBA00022741"/>
    </source>
</evidence>
<comment type="caution">
    <text evidence="10">The sequence shown here is derived from an EMBL/GenBank/DDBJ whole genome shotgun (WGS) entry which is preliminary data.</text>
</comment>
<keyword evidence="4 6" id="KW-0717">Septation</keyword>
<evidence type="ECO:0000256" key="3">
    <source>
        <dbReference type="ARBA" id="ARBA00023134"/>
    </source>
</evidence>
<feature type="binding site" evidence="4">
    <location>
        <position position="191"/>
    </location>
    <ligand>
        <name>GTP</name>
        <dbReference type="ChEBI" id="CHEBI:37565"/>
    </ligand>
</feature>
<evidence type="ECO:0000259" key="9">
    <source>
        <dbReference type="SMART" id="SM00865"/>
    </source>
</evidence>
<dbReference type="InterPro" id="IPR045061">
    <property type="entry name" value="FtsZ/CetZ"/>
</dbReference>
<dbReference type="Pfam" id="PF00091">
    <property type="entry name" value="Tubulin"/>
    <property type="match status" value="1"/>
</dbReference>
<dbReference type="GO" id="GO:0051258">
    <property type="term" value="P:protein polymerization"/>
    <property type="evidence" value="ECO:0007669"/>
    <property type="project" value="UniProtKB-UniRule"/>
</dbReference>
<feature type="compositionally biased region" description="Polar residues" evidence="7">
    <location>
        <begin position="673"/>
        <end position="690"/>
    </location>
</feature>
<dbReference type="PROSITE" id="PS01134">
    <property type="entry name" value="FTSZ_1"/>
    <property type="match status" value="1"/>
</dbReference>
<keyword evidence="2 4" id="KW-0547">Nucleotide-binding</keyword>
<dbReference type="SUPFAM" id="SSF55307">
    <property type="entry name" value="Tubulin C-terminal domain-like"/>
    <property type="match status" value="1"/>
</dbReference>
<dbReference type="FunFam" id="3.40.50.1440:FF:000001">
    <property type="entry name" value="Cell division protein FtsZ"/>
    <property type="match status" value="1"/>
</dbReference>
<dbReference type="NCBIfam" id="TIGR00065">
    <property type="entry name" value="ftsZ"/>
    <property type="match status" value="1"/>
</dbReference>